<feature type="transmembrane region" description="Helical" evidence="1">
    <location>
        <begin position="16"/>
        <end position="39"/>
    </location>
</feature>
<keyword evidence="3" id="KW-1185">Reference proteome</keyword>
<feature type="transmembrane region" description="Helical" evidence="1">
    <location>
        <begin position="161"/>
        <end position="181"/>
    </location>
</feature>
<evidence type="ECO:0000313" key="3">
    <source>
        <dbReference type="Proteomes" id="UP000198647"/>
    </source>
</evidence>
<dbReference type="RefSeq" id="WP_076569371.1">
    <property type="nucleotide sequence ID" value="NZ_FNOS01000001.1"/>
</dbReference>
<dbReference type="Proteomes" id="UP000198647">
    <property type="component" value="Unassembled WGS sequence"/>
</dbReference>
<name>A0A1H3BEB1_9BACI</name>
<comment type="caution">
    <text evidence="2">The sequence shown here is derived from an EMBL/GenBank/DDBJ whole genome shotgun (WGS) entry which is preliminary data.</text>
</comment>
<feature type="transmembrane region" description="Helical" evidence="1">
    <location>
        <begin position="193"/>
        <end position="213"/>
    </location>
</feature>
<evidence type="ECO:0000313" key="2">
    <source>
        <dbReference type="EMBL" id="SDX40293.1"/>
    </source>
</evidence>
<feature type="transmembrane region" description="Helical" evidence="1">
    <location>
        <begin position="240"/>
        <end position="262"/>
    </location>
</feature>
<dbReference type="PANTHER" id="PTHR37305">
    <property type="entry name" value="INTEGRAL MEMBRANE PROTEIN-RELATED"/>
    <property type="match status" value="1"/>
</dbReference>
<evidence type="ECO:0000256" key="1">
    <source>
        <dbReference type="SAM" id="Phobius"/>
    </source>
</evidence>
<dbReference type="Pfam" id="PF12679">
    <property type="entry name" value="ABC2_membrane_2"/>
    <property type="match status" value="1"/>
</dbReference>
<sequence length="269" mass="29743">MNFPLYKQMMKSNIKLFLGFGLVSAIYVVLMTSLFPLFADNLDEMESMMELFPDSLLRALGLEAFGNYGQFISAEYYGLFYLLILGVFSVMSAVQLLAKLVDRGSMAYLLSTRISRVQIAFTQMMVLLSGLIIIHVLNFGGGLAAGELLIDEQNAIAMKDFFQINFVGFLLFFAVGGYSFLVSSLLNDERSALATAGGLTFLFYGMNMIGKIVTDVDWLRNITPFSLYEPGKIAGGDAEVWTSSLILTGIGILAYTLAIVLFRHRNLPL</sequence>
<keyword evidence="1" id="KW-0472">Membrane</keyword>
<dbReference type="PANTHER" id="PTHR37305:SF2">
    <property type="entry name" value="BACITRACIN TRANSPORT PERMEASE PROTEIN BCRB"/>
    <property type="match status" value="1"/>
</dbReference>
<reference evidence="2 3" key="1">
    <citation type="submission" date="2016-10" db="EMBL/GenBank/DDBJ databases">
        <authorList>
            <person name="Varghese N."/>
            <person name="Submissions S."/>
        </authorList>
    </citation>
    <scope>NUCLEOTIDE SEQUENCE [LARGE SCALE GENOMIC DNA]</scope>
    <source>
        <strain evidence="2 3">DSM 20748</strain>
    </source>
</reference>
<keyword evidence="1" id="KW-0812">Transmembrane</keyword>
<organism evidence="2 3">
    <name type="scientific">Salimicrobium album</name>
    <dbReference type="NCBI Taxonomy" id="50717"/>
    <lineage>
        <taxon>Bacteria</taxon>
        <taxon>Bacillati</taxon>
        <taxon>Bacillota</taxon>
        <taxon>Bacilli</taxon>
        <taxon>Bacillales</taxon>
        <taxon>Bacillaceae</taxon>
        <taxon>Salimicrobium</taxon>
    </lineage>
</organism>
<feature type="transmembrane region" description="Helical" evidence="1">
    <location>
        <begin position="119"/>
        <end position="141"/>
    </location>
</feature>
<feature type="transmembrane region" description="Helical" evidence="1">
    <location>
        <begin position="76"/>
        <end position="98"/>
    </location>
</feature>
<protein>
    <submittedName>
        <fullName evidence="2">ABC-2 type transport system permease protein</fullName>
    </submittedName>
</protein>
<dbReference type="EMBL" id="FNOS01000001">
    <property type="protein sequence ID" value="SDX40293.1"/>
    <property type="molecule type" value="Genomic_DNA"/>
</dbReference>
<gene>
    <name evidence="2" type="ORF">SAMN04488081_0409</name>
</gene>
<accession>A0A1H3BEB1</accession>
<keyword evidence="1" id="KW-1133">Transmembrane helix</keyword>
<proteinExistence type="predicted"/>